<dbReference type="Gene3D" id="3.30.200.20">
    <property type="entry name" value="Phosphorylase Kinase, domain 1"/>
    <property type="match status" value="1"/>
</dbReference>
<dbReference type="GO" id="GO:0006646">
    <property type="term" value="P:phosphatidylethanolamine biosynthetic process"/>
    <property type="evidence" value="ECO:0007669"/>
    <property type="project" value="TreeGrafter"/>
</dbReference>
<dbReference type="OrthoDB" id="10267235at2759"/>
<dbReference type="SUPFAM" id="SSF56112">
    <property type="entry name" value="Protein kinase-like (PK-like)"/>
    <property type="match status" value="1"/>
</dbReference>
<keyword evidence="1" id="KW-0444">Lipid biosynthesis</keyword>
<evidence type="ECO:0000256" key="4">
    <source>
        <dbReference type="ARBA" id="ARBA00038211"/>
    </source>
</evidence>
<dbReference type="RefSeq" id="XP_022082644.1">
    <property type="nucleotide sequence ID" value="XM_022226952.1"/>
</dbReference>
<evidence type="ECO:0000256" key="3">
    <source>
        <dbReference type="ARBA" id="ARBA00037883"/>
    </source>
</evidence>
<dbReference type="InterPro" id="IPR011009">
    <property type="entry name" value="Kinase-like_dom_sf"/>
</dbReference>
<name>A0A8B7XP98_ACAPL</name>
<dbReference type="Proteomes" id="UP000694845">
    <property type="component" value="Unplaced"/>
</dbReference>
<accession>A0A8B7XP98</accession>
<dbReference type="AlphaFoldDB" id="A0A8B7XP98"/>
<dbReference type="Pfam" id="PF01633">
    <property type="entry name" value="Choline_kinase"/>
    <property type="match status" value="1"/>
</dbReference>
<dbReference type="GeneID" id="110974961"/>
<evidence type="ECO:0000313" key="7">
    <source>
        <dbReference type="RefSeq" id="XP_022082644.1"/>
    </source>
</evidence>
<dbReference type="CDD" id="cd05157">
    <property type="entry name" value="ETNK_euk"/>
    <property type="match status" value="1"/>
</dbReference>
<gene>
    <name evidence="7" type="primary">LOC110974961</name>
</gene>
<organism evidence="6 7">
    <name type="scientific">Acanthaster planci</name>
    <name type="common">Crown-of-thorns starfish</name>
    <dbReference type="NCBI Taxonomy" id="133434"/>
    <lineage>
        <taxon>Eukaryota</taxon>
        <taxon>Metazoa</taxon>
        <taxon>Echinodermata</taxon>
        <taxon>Eleutherozoa</taxon>
        <taxon>Asterozoa</taxon>
        <taxon>Asteroidea</taxon>
        <taxon>Valvatacea</taxon>
        <taxon>Valvatida</taxon>
        <taxon>Acanthasteridae</taxon>
        <taxon>Acanthaster</taxon>
    </lineage>
</organism>
<keyword evidence="1" id="KW-0594">Phospholipid biosynthesis</keyword>
<evidence type="ECO:0000313" key="6">
    <source>
        <dbReference type="Proteomes" id="UP000694845"/>
    </source>
</evidence>
<evidence type="ECO:0000256" key="1">
    <source>
        <dbReference type="ARBA" id="ARBA00023209"/>
    </source>
</evidence>
<keyword evidence="6" id="KW-1185">Reference proteome</keyword>
<protein>
    <recommendedName>
        <fullName evidence="5">ethanolamine kinase</fullName>
        <ecNumber evidence="5">2.7.1.82</ecNumber>
    </recommendedName>
</protein>
<dbReference type="PANTHER" id="PTHR22603:SF66">
    <property type="entry name" value="ETHANOLAMINE KINASE"/>
    <property type="match status" value="1"/>
</dbReference>
<comment type="pathway">
    <text evidence="3">Phospholipid metabolism; phosphatidylethanolamine biosynthesis; phosphatidylethanolamine from ethanolamine: step 1/3.</text>
</comment>
<dbReference type="EC" id="2.7.1.82" evidence="5"/>
<reference evidence="7" key="1">
    <citation type="submission" date="2025-08" db="UniProtKB">
        <authorList>
            <consortium name="RefSeq"/>
        </authorList>
    </citation>
    <scope>IDENTIFICATION</scope>
</reference>
<evidence type="ECO:0000256" key="2">
    <source>
        <dbReference type="ARBA" id="ARBA00023264"/>
    </source>
</evidence>
<evidence type="ECO:0000256" key="5">
    <source>
        <dbReference type="ARBA" id="ARBA00038874"/>
    </source>
</evidence>
<dbReference type="OMA" id="FALIPKY"/>
<keyword evidence="1" id="KW-0443">Lipid metabolism</keyword>
<dbReference type="PANTHER" id="PTHR22603">
    <property type="entry name" value="CHOLINE/ETHANOALAMINE KINASE"/>
    <property type="match status" value="1"/>
</dbReference>
<dbReference type="Gene3D" id="3.90.1200.10">
    <property type="match status" value="1"/>
</dbReference>
<proteinExistence type="inferred from homology"/>
<dbReference type="GO" id="GO:0004305">
    <property type="term" value="F:ethanolamine kinase activity"/>
    <property type="evidence" value="ECO:0007669"/>
    <property type="project" value="UniProtKB-EC"/>
</dbReference>
<comment type="similarity">
    <text evidence="4">Belongs to the choline/ethanolamine kinase family.</text>
</comment>
<sequence length="352" mass="40922">MSSDGVLQIDLTLDEDNLEEGALALLKSVRPGWKQDEIKFKVFTAGISNKLIGGYLPENKSDMVLVRIYGKKTELLIDREAEIRTFVLLHKAGCGAELYARCNNGLCYEYIPGVILDAKTVREERVYRLIIKEMIKMHSIKPQDGVATSPCLFRLIDKWLSILPDKFEDEEKQDRYVRTIASKEKLRQEVSQLKSVLTCLATPTVFCHNDNLLANIIFDEQKDKVSFIDYEYAGYNYQAFDIGNHFCEFAGVEEVDYNLYPEKDFQIRWLREFLTTQNKANNIQKEITEKDLETLYVTVNKFALAAHMFWGIWALMQAHYSTIDFDFLDYSKQRLDEYFRRKEAFLALSVPK</sequence>
<keyword evidence="2" id="KW-1208">Phospholipid metabolism</keyword>
<dbReference type="KEGG" id="aplc:110974961"/>
<dbReference type="GO" id="GO:0005737">
    <property type="term" value="C:cytoplasm"/>
    <property type="evidence" value="ECO:0007669"/>
    <property type="project" value="TreeGrafter"/>
</dbReference>